<dbReference type="AlphaFoldDB" id="A0A0A8XBD4"/>
<sequence length="347" mass="39475">MCVIKKKWPNLGFFKDSSLEYTHNIKFVKKNKNCSVQGKLIKVKRKFTNFVLQIIHTLSSSKQKENREGRTIRYSRSRKFRKRYDFFRKSMQVLLVWYLLIFTVIQLNSFTNAAFNDVEELQASIHVKWPVDEWDKSSLDFDVAGLERGGSCQPPEVYAEIYNNGEDMTFSTWTWELFKVGTGQETKTPISPVLESGEVPMIKSGEKERIVTTKLQELPGDGHYRFKVTKPDRPGQEAIWSEPIEIEGCIAGKVETEQTVTEEKPTESIEKTDTNTSQTTEETKDPPEEGKESPDSESANEASEEENTESSSSNEEDGTNQESSSEDQTEEQQPADSTNGSDESNGN</sequence>
<proteinExistence type="predicted"/>
<comment type="caution">
    <text evidence="3">The sequence shown here is derived from an EMBL/GenBank/DDBJ whole genome shotgun (WGS) entry which is preliminary data.</text>
</comment>
<keyword evidence="2" id="KW-1133">Transmembrane helix</keyword>
<name>A0A0A8XBD4_MESS1</name>
<dbReference type="NCBIfam" id="TIGR04087">
    <property type="entry name" value="YqxM_for_SipW"/>
    <property type="match status" value="1"/>
</dbReference>
<reference evidence="3 4" key="1">
    <citation type="submission" date="2013-06" db="EMBL/GenBank/DDBJ databases">
        <title>Whole genome shotgun sequence of Bacillus selenatarsenatis SF-1.</title>
        <authorList>
            <person name="Kuroda M."/>
            <person name="Sei K."/>
            <person name="Yamashita M."/>
            <person name="Ike M."/>
        </authorList>
    </citation>
    <scope>NUCLEOTIDE SEQUENCE [LARGE SCALE GENOMIC DNA]</scope>
    <source>
        <strain evidence="3 4">SF-1</strain>
    </source>
</reference>
<feature type="transmembrane region" description="Helical" evidence="2">
    <location>
        <begin position="86"/>
        <end position="105"/>
    </location>
</feature>
<gene>
    <name evidence="3" type="ORF">SAMD00020551_3603</name>
</gene>
<evidence type="ECO:0000256" key="2">
    <source>
        <dbReference type="SAM" id="Phobius"/>
    </source>
</evidence>
<keyword evidence="4" id="KW-1185">Reference proteome</keyword>
<evidence type="ECO:0000256" key="1">
    <source>
        <dbReference type="SAM" id="MobiDB-lite"/>
    </source>
</evidence>
<dbReference type="STRING" id="1321606.SAMD00020551_3603"/>
<protein>
    <submittedName>
        <fullName evidence="3">CDS_ID OB2527</fullName>
    </submittedName>
</protein>
<feature type="region of interest" description="Disordered" evidence="1">
    <location>
        <begin position="250"/>
        <end position="347"/>
    </location>
</feature>
<feature type="compositionally biased region" description="Basic and acidic residues" evidence="1">
    <location>
        <begin position="261"/>
        <end position="273"/>
    </location>
</feature>
<dbReference type="EMBL" id="BASE01000083">
    <property type="protein sequence ID" value="GAM15446.1"/>
    <property type="molecule type" value="Genomic_DNA"/>
</dbReference>
<organism evidence="3 4">
    <name type="scientific">Mesobacillus selenatarsenatis (strain DSM 18680 / JCM 14380 / FERM P-15431 / SF-1)</name>
    <dbReference type="NCBI Taxonomy" id="1321606"/>
    <lineage>
        <taxon>Bacteria</taxon>
        <taxon>Bacillati</taxon>
        <taxon>Bacillota</taxon>
        <taxon>Bacilli</taxon>
        <taxon>Bacillales</taxon>
        <taxon>Bacillaceae</taxon>
        <taxon>Mesobacillus</taxon>
    </lineage>
</organism>
<evidence type="ECO:0000313" key="4">
    <source>
        <dbReference type="Proteomes" id="UP000031014"/>
    </source>
</evidence>
<feature type="compositionally biased region" description="Polar residues" evidence="1">
    <location>
        <begin position="334"/>
        <end position="347"/>
    </location>
</feature>
<dbReference type="Proteomes" id="UP000031014">
    <property type="component" value="Unassembled WGS sequence"/>
</dbReference>
<keyword evidence="2" id="KW-0472">Membrane</keyword>
<dbReference type="InterPro" id="IPR023848">
    <property type="entry name" value="TasA"/>
</dbReference>
<feature type="compositionally biased region" description="Basic and acidic residues" evidence="1">
    <location>
        <begin position="281"/>
        <end position="294"/>
    </location>
</feature>
<keyword evidence="2" id="KW-0812">Transmembrane</keyword>
<dbReference type="GO" id="GO:0097311">
    <property type="term" value="C:bacterial biofilm matrix"/>
    <property type="evidence" value="ECO:0007669"/>
    <property type="project" value="InterPro"/>
</dbReference>
<feature type="compositionally biased region" description="Acidic residues" evidence="1">
    <location>
        <begin position="302"/>
        <end position="330"/>
    </location>
</feature>
<accession>A0A0A8XBD4</accession>
<evidence type="ECO:0000313" key="3">
    <source>
        <dbReference type="EMBL" id="GAM15446.1"/>
    </source>
</evidence>